<dbReference type="STRING" id="1802627.A3A70_01165"/>
<evidence type="ECO:0000313" key="9">
    <source>
        <dbReference type="EMBL" id="OGC59767.1"/>
    </source>
</evidence>
<keyword evidence="5" id="KW-0694">RNA-binding</keyword>
<dbReference type="Pfam" id="PF00281">
    <property type="entry name" value="Ribosomal_L5"/>
    <property type="match status" value="1"/>
</dbReference>
<sequence>MLQQTYSNLQKELMLDLNKSNALACPRLVKIVVAMGVGKHKDSESYINEAKLELAQITGQAPAMRRARKAISGFKLRKGEIVGLQVTLRGARMWAFLERFISTALPRVRDFRGISLTGFDSHGNYSIGITEHQIFPEIDSNKLKQPKSLQITLVTQPGVTDSECETMLTKLGMPFEKGNKNG</sequence>
<comment type="caution">
    <text evidence="9">The sequence shown here is derived from an EMBL/GenBank/DDBJ whole genome shotgun (WGS) entry which is preliminary data.</text>
</comment>
<reference evidence="9 10" key="1">
    <citation type="journal article" date="2016" name="Nat. Commun.">
        <title>Thousands of microbial genomes shed light on interconnected biogeochemical processes in an aquifer system.</title>
        <authorList>
            <person name="Anantharaman K."/>
            <person name="Brown C.T."/>
            <person name="Hug L.A."/>
            <person name="Sharon I."/>
            <person name="Castelle C.J."/>
            <person name="Probst A.J."/>
            <person name="Thomas B.C."/>
            <person name="Singh A."/>
            <person name="Wilkins M.J."/>
            <person name="Karaoz U."/>
            <person name="Brodie E.L."/>
            <person name="Williams K.H."/>
            <person name="Hubbard S.S."/>
            <person name="Banfield J.F."/>
        </authorList>
    </citation>
    <scope>NUCLEOTIDE SEQUENCE [LARGE SCALE GENOMIC DNA]</scope>
</reference>
<dbReference type="InterPro" id="IPR002132">
    <property type="entry name" value="Ribosomal_uL5"/>
</dbReference>
<dbReference type="GO" id="GO:0006412">
    <property type="term" value="P:translation"/>
    <property type="evidence" value="ECO:0007669"/>
    <property type="project" value="UniProtKB-UniRule"/>
</dbReference>
<dbReference type="InterPro" id="IPR031309">
    <property type="entry name" value="Ribosomal_uL5_C"/>
</dbReference>
<evidence type="ECO:0000256" key="6">
    <source>
        <dbReference type="RuleBase" id="RU003930"/>
    </source>
</evidence>
<comment type="subunit">
    <text evidence="5">Part of the 50S ribosomal subunit; part of the 5S rRNA/L5/L18/L25 subcomplex. Contacts the 5S rRNA and the P site tRNA. Forms a bridge to the 30S subunit in the 70S ribosome.</text>
</comment>
<dbReference type="GO" id="GO:1990904">
    <property type="term" value="C:ribonucleoprotein complex"/>
    <property type="evidence" value="ECO:0007669"/>
    <property type="project" value="UniProtKB-KW"/>
</dbReference>
<evidence type="ECO:0000259" key="8">
    <source>
        <dbReference type="Pfam" id="PF00673"/>
    </source>
</evidence>
<organism evidence="9 10">
    <name type="scientific">candidate division WWE3 bacterium RIFCSPLOWO2_01_FULL_42_11</name>
    <dbReference type="NCBI Taxonomy" id="1802627"/>
    <lineage>
        <taxon>Bacteria</taxon>
        <taxon>Katanobacteria</taxon>
    </lineage>
</organism>
<dbReference type="InterPro" id="IPR022803">
    <property type="entry name" value="Ribosomal_uL5_dom_sf"/>
</dbReference>
<evidence type="ECO:0000256" key="2">
    <source>
        <dbReference type="ARBA" id="ARBA00022980"/>
    </source>
</evidence>
<dbReference type="Gene3D" id="3.30.1440.10">
    <property type="match status" value="1"/>
</dbReference>
<evidence type="ECO:0000256" key="1">
    <source>
        <dbReference type="ARBA" id="ARBA00008553"/>
    </source>
</evidence>
<evidence type="ECO:0000313" key="10">
    <source>
        <dbReference type="Proteomes" id="UP000178964"/>
    </source>
</evidence>
<dbReference type="SUPFAM" id="SSF55282">
    <property type="entry name" value="RL5-like"/>
    <property type="match status" value="1"/>
</dbReference>
<comment type="similarity">
    <text evidence="1 5 6">Belongs to the universal ribosomal protein uL5 family.</text>
</comment>
<dbReference type="PANTHER" id="PTHR11994">
    <property type="entry name" value="60S RIBOSOMAL PROTEIN L11-RELATED"/>
    <property type="match status" value="1"/>
</dbReference>
<feature type="domain" description="Large ribosomal subunit protein uL5 C-terminal" evidence="8">
    <location>
        <begin position="82"/>
        <end position="175"/>
    </location>
</feature>
<dbReference type="GO" id="GO:0003735">
    <property type="term" value="F:structural constituent of ribosome"/>
    <property type="evidence" value="ECO:0007669"/>
    <property type="project" value="InterPro"/>
</dbReference>
<keyword evidence="3 5" id="KW-0687">Ribonucleoprotein</keyword>
<dbReference type="InterPro" id="IPR020930">
    <property type="entry name" value="Ribosomal_uL5_bac-type"/>
</dbReference>
<evidence type="ECO:0000256" key="4">
    <source>
        <dbReference type="ARBA" id="ARBA00035245"/>
    </source>
</evidence>
<keyword evidence="5" id="KW-0699">rRNA-binding</keyword>
<dbReference type="NCBIfam" id="NF000585">
    <property type="entry name" value="PRK00010.1"/>
    <property type="match status" value="1"/>
</dbReference>
<keyword evidence="5" id="KW-0820">tRNA-binding</keyword>
<comment type="function">
    <text evidence="5">This is 1 of the proteins that bind and probably mediate the attachment of the 5S RNA into the large ribosomal subunit, where it forms part of the central protuberance. In the 70S ribosome it contacts protein S13 of the 30S subunit (bridge B1b), connecting the 2 subunits; this bridge is implicated in subunit movement. Contacts the P site tRNA; the 5S rRNA and some of its associated proteins might help stabilize positioning of ribosome-bound tRNAs.</text>
</comment>
<keyword evidence="2 5" id="KW-0689">Ribosomal protein</keyword>
<gene>
    <name evidence="5" type="primary">rplE</name>
    <name evidence="9" type="ORF">A3A70_01165</name>
</gene>
<protein>
    <recommendedName>
        <fullName evidence="4 5">Large ribosomal subunit protein uL5</fullName>
    </recommendedName>
</protein>
<proteinExistence type="inferred from homology"/>
<dbReference type="GO" id="GO:0019843">
    <property type="term" value="F:rRNA binding"/>
    <property type="evidence" value="ECO:0007669"/>
    <property type="project" value="UniProtKB-UniRule"/>
</dbReference>
<dbReference type="Proteomes" id="UP000178964">
    <property type="component" value="Unassembled WGS sequence"/>
</dbReference>
<dbReference type="Pfam" id="PF00673">
    <property type="entry name" value="Ribosomal_L5_C"/>
    <property type="match status" value="1"/>
</dbReference>
<name>A0A1F4VRE3_UNCKA</name>
<dbReference type="PIRSF" id="PIRSF002161">
    <property type="entry name" value="Ribosomal_L5"/>
    <property type="match status" value="1"/>
</dbReference>
<dbReference type="EMBL" id="MEVK01000008">
    <property type="protein sequence ID" value="OGC59767.1"/>
    <property type="molecule type" value="Genomic_DNA"/>
</dbReference>
<dbReference type="GO" id="GO:0000049">
    <property type="term" value="F:tRNA binding"/>
    <property type="evidence" value="ECO:0007669"/>
    <property type="project" value="UniProtKB-UniRule"/>
</dbReference>
<feature type="domain" description="Large ribosomal subunit protein uL5 N-terminal" evidence="7">
    <location>
        <begin position="23"/>
        <end position="77"/>
    </location>
</feature>
<evidence type="ECO:0000259" key="7">
    <source>
        <dbReference type="Pfam" id="PF00281"/>
    </source>
</evidence>
<dbReference type="InterPro" id="IPR031310">
    <property type="entry name" value="Ribosomal_uL5_N"/>
</dbReference>
<accession>A0A1F4VRE3</accession>
<dbReference type="HAMAP" id="MF_01333_B">
    <property type="entry name" value="Ribosomal_uL5_B"/>
    <property type="match status" value="1"/>
</dbReference>
<evidence type="ECO:0000256" key="5">
    <source>
        <dbReference type="HAMAP-Rule" id="MF_01333"/>
    </source>
</evidence>
<evidence type="ECO:0000256" key="3">
    <source>
        <dbReference type="ARBA" id="ARBA00023274"/>
    </source>
</evidence>
<dbReference type="GO" id="GO:0005840">
    <property type="term" value="C:ribosome"/>
    <property type="evidence" value="ECO:0007669"/>
    <property type="project" value="UniProtKB-KW"/>
</dbReference>
<dbReference type="FunFam" id="3.30.1440.10:FF:000001">
    <property type="entry name" value="50S ribosomal protein L5"/>
    <property type="match status" value="1"/>
</dbReference>
<dbReference type="AlphaFoldDB" id="A0A1F4VRE3"/>